<comment type="caution">
    <text evidence="2">The sequence shown here is derived from an EMBL/GenBank/DDBJ whole genome shotgun (WGS) entry which is preliminary data.</text>
</comment>
<feature type="region of interest" description="Disordered" evidence="1">
    <location>
        <begin position="123"/>
        <end position="165"/>
    </location>
</feature>
<accession>A0AAD5NF06</accession>
<evidence type="ECO:0000313" key="2">
    <source>
        <dbReference type="EMBL" id="KAI9153170.1"/>
    </source>
</evidence>
<dbReference type="EMBL" id="JAJSOW010000108">
    <property type="protein sequence ID" value="KAI9153170.1"/>
    <property type="molecule type" value="Genomic_DNA"/>
</dbReference>
<organism evidence="2 3">
    <name type="scientific">Acer negundo</name>
    <name type="common">Box elder</name>
    <dbReference type="NCBI Taxonomy" id="4023"/>
    <lineage>
        <taxon>Eukaryota</taxon>
        <taxon>Viridiplantae</taxon>
        <taxon>Streptophyta</taxon>
        <taxon>Embryophyta</taxon>
        <taxon>Tracheophyta</taxon>
        <taxon>Spermatophyta</taxon>
        <taxon>Magnoliopsida</taxon>
        <taxon>eudicotyledons</taxon>
        <taxon>Gunneridae</taxon>
        <taxon>Pentapetalae</taxon>
        <taxon>rosids</taxon>
        <taxon>malvids</taxon>
        <taxon>Sapindales</taxon>
        <taxon>Sapindaceae</taxon>
        <taxon>Hippocastanoideae</taxon>
        <taxon>Acereae</taxon>
        <taxon>Acer</taxon>
    </lineage>
</organism>
<dbReference type="AlphaFoldDB" id="A0AAD5NF06"/>
<keyword evidence="3" id="KW-1185">Reference proteome</keyword>
<gene>
    <name evidence="2" type="ORF">LWI28_007142</name>
</gene>
<dbReference type="Proteomes" id="UP001064489">
    <property type="component" value="Chromosome 11"/>
</dbReference>
<name>A0AAD5NF06_ACENE</name>
<evidence type="ECO:0000256" key="1">
    <source>
        <dbReference type="SAM" id="MobiDB-lite"/>
    </source>
</evidence>
<protein>
    <submittedName>
        <fullName evidence="2">Uncharacterized protein</fullName>
    </submittedName>
</protein>
<reference evidence="2" key="1">
    <citation type="journal article" date="2022" name="Plant J.">
        <title>Strategies of tolerance reflected in two North American maple genomes.</title>
        <authorList>
            <person name="McEvoy S.L."/>
            <person name="Sezen U.U."/>
            <person name="Trouern-Trend A."/>
            <person name="McMahon S.M."/>
            <person name="Schaberg P.G."/>
            <person name="Yang J."/>
            <person name="Wegrzyn J.L."/>
            <person name="Swenson N.G."/>
        </authorList>
    </citation>
    <scope>NUCLEOTIDE SEQUENCE</scope>
    <source>
        <strain evidence="2">91603</strain>
    </source>
</reference>
<reference evidence="2" key="2">
    <citation type="submission" date="2023-02" db="EMBL/GenBank/DDBJ databases">
        <authorList>
            <person name="Swenson N.G."/>
            <person name="Wegrzyn J.L."/>
            <person name="Mcevoy S.L."/>
        </authorList>
    </citation>
    <scope>NUCLEOTIDE SEQUENCE</scope>
    <source>
        <strain evidence="2">91603</strain>
        <tissue evidence="2">Leaf</tissue>
    </source>
</reference>
<feature type="compositionally biased region" description="Acidic residues" evidence="1">
    <location>
        <begin position="147"/>
        <end position="157"/>
    </location>
</feature>
<sequence>MAHNTLLKEWDINMSTCVQKCGEGIIISTRVLKDHYAANNHENPLQQLYYVFNAPPSTSLQVFNLQNNNLHVQEANRNLGFPLLPPQIPAPIPTPQASIPIRNENQILQQQLRQRLQQRLVQPNVNMRPRAPDAQPNQPVARVPDVIDLDSDDEGNSSDDGSVNF</sequence>
<proteinExistence type="predicted"/>
<evidence type="ECO:0000313" key="3">
    <source>
        <dbReference type="Proteomes" id="UP001064489"/>
    </source>
</evidence>